<organism evidence="3 4">
    <name type="scientific">Roseicella aquatilis</name>
    <dbReference type="NCBI Taxonomy" id="2527868"/>
    <lineage>
        <taxon>Bacteria</taxon>
        <taxon>Pseudomonadati</taxon>
        <taxon>Pseudomonadota</taxon>
        <taxon>Alphaproteobacteria</taxon>
        <taxon>Acetobacterales</taxon>
        <taxon>Roseomonadaceae</taxon>
        <taxon>Roseicella</taxon>
    </lineage>
</organism>
<name>A0A4R4DUH4_9PROT</name>
<dbReference type="InterPro" id="IPR025048">
    <property type="entry name" value="DUF3987"/>
</dbReference>
<feature type="region of interest" description="Disordered" evidence="1">
    <location>
        <begin position="769"/>
        <end position="802"/>
    </location>
</feature>
<keyword evidence="4" id="KW-1185">Reference proteome</keyword>
<sequence length="802" mass="85752">MTDAPSFMADYGERLVDNGYSVIPIMPGTKVPGRFTGGEWSPYPDWTRHCDRPTKPFEVDIWRRWPGCGVGIATGAVVGIDIDILDGALAIQIAELATSMLGDTPCLRIGRAPKRLLVYRAATPFAGRKRLPLEVLARGQQFVAHAVHPDTGQPYVWPEDTLLDTPLAQLPVLDEAAAMAWLDRAHALIPPELRPRSLHLPSDSGAWRGPSDPRGTLDAVKAALAYLPNEDLDGASWITMGNAIKAALGEQGREVWLDWSKSSGKSGNSGKSDTAERRWAKLRPHSIGAGSIYGWAIDRGWVPSPEITLNAAAAERAVQPHPAAAMLARTDATPPAAVVDIHPAAALLAKLDASRAKQQAAPLPVPPGILQPGGVLQMLVDECVGSALRPQPFLALGAAICAVGALAGRQYRTRTDLRTNIYIAAVAESGGGKDHAPEVIRRCFDLAKLDRYLGGENLASGRGMLSALEQHPARLFQIDEFGLFLATVTGGRAPAHKAEIWSELMKLYSRAKGIYRGTEYANKKDAPRVDIHQPCVCFFGTTTPSTFWKALEGGAMMDGSLARFLVFVTDTDRPDRNANAGIIAPQPALLEALKAIARGAGDPPPPGNLPDVHVVPMSATEEATPHTVPMTAPAEALHDRKLAEEDAWAKKVAGTPQAAIVNRLGENASKLALICAISRDPAHPQIAEADVAWGWALAEHCTRTVLRDAQRFLADSEFEKRLNKAINIIGKHGPCSRRDMFHKGLKLTAREFGEVIEALVTNGAVIETAAPASGGPGRPAGSRYALVPPPGDTPAEEVAGDE</sequence>
<evidence type="ECO:0000256" key="1">
    <source>
        <dbReference type="SAM" id="MobiDB-lite"/>
    </source>
</evidence>
<dbReference type="Proteomes" id="UP000295023">
    <property type="component" value="Unassembled WGS sequence"/>
</dbReference>
<dbReference type="OrthoDB" id="123525at2"/>
<feature type="domain" description="DNA primase/polymerase bifunctional N-terminal" evidence="2">
    <location>
        <begin position="12"/>
        <end position="173"/>
    </location>
</feature>
<comment type="caution">
    <text evidence="3">The sequence shown here is derived from an EMBL/GenBank/DDBJ whole genome shotgun (WGS) entry which is preliminary data.</text>
</comment>
<dbReference type="EMBL" id="SKBM01000006">
    <property type="protein sequence ID" value="TCZ63963.1"/>
    <property type="molecule type" value="Genomic_DNA"/>
</dbReference>
<dbReference type="InterPro" id="IPR014819">
    <property type="entry name" value="PriCT_2"/>
</dbReference>
<dbReference type="Pfam" id="PF13148">
    <property type="entry name" value="DUF3987"/>
    <property type="match status" value="1"/>
</dbReference>
<evidence type="ECO:0000313" key="4">
    <source>
        <dbReference type="Proteomes" id="UP000295023"/>
    </source>
</evidence>
<evidence type="ECO:0000313" key="3">
    <source>
        <dbReference type="EMBL" id="TCZ63963.1"/>
    </source>
</evidence>
<feature type="compositionally biased region" description="Low complexity" evidence="1">
    <location>
        <begin position="769"/>
        <end position="783"/>
    </location>
</feature>
<dbReference type="InterPro" id="IPR015330">
    <property type="entry name" value="DNA_primase/pol_bifunc_N"/>
</dbReference>
<proteinExistence type="predicted"/>
<dbReference type="Pfam" id="PF08707">
    <property type="entry name" value="PriCT_2"/>
    <property type="match status" value="1"/>
</dbReference>
<gene>
    <name evidence="3" type="ORF">EXY23_08270</name>
</gene>
<dbReference type="GO" id="GO:0016817">
    <property type="term" value="F:hydrolase activity, acting on acid anhydrides"/>
    <property type="evidence" value="ECO:0007669"/>
    <property type="project" value="InterPro"/>
</dbReference>
<dbReference type="AlphaFoldDB" id="A0A4R4DUH4"/>
<protein>
    <submittedName>
        <fullName evidence="3">DUF3987 domain-containing protein</fullName>
    </submittedName>
</protein>
<dbReference type="Pfam" id="PF09250">
    <property type="entry name" value="Prim-Pol"/>
    <property type="match status" value="1"/>
</dbReference>
<reference evidence="3 4" key="1">
    <citation type="submission" date="2019-03" db="EMBL/GenBank/DDBJ databases">
        <title>Paracraurococcus aquatilis NE82 genome sequence.</title>
        <authorList>
            <person name="Zhao Y."/>
            <person name="Du Z."/>
        </authorList>
    </citation>
    <scope>NUCLEOTIDE SEQUENCE [LARGE SCALE GENOMIC DNA]</scope>
    <source>
        <strain evidence="3 4">NE82</strain>
    </source>
</reference>
<dbReference type="SMART" id="SM00943">
    <property type="entry name" value="Prim-Pol"/>
    <property type="match status" value="1"/>
</dbReference>
<evidence type="ECO:0000259" key="2">
    <source>
        <dbReference type="SMART" id="SM00943"/>
    </source>
</evidence>
<accession>A0A4R4DUH4</accession>
<dbReference type="CDD" id="cd04859">
    <property type="entry name" value="Prim_Pol"/>
    <property type="match status" value="1"/>
</dbReference>
<dbReference type="SUPFAM" id="SSF56747">
    <property type="entry name" value="Prim-pol domain"/>
    <property type="match status" value="1"/>
</dbReference>